<organism evidence="1 2">
    <name type="scientific">Fulvivirga marina</name>
    <dbReference type="NCBI Taxonomy" id="2494733"/>
    <lineage>
        <taxon>Bacteria</taxon>
        <taxon>Pseudomonadati</taxon>
        <taxon>Bacteroidota</taxon>
        <taxon>Cytophagia</taxon>
        <taxon>Cytophagales</taxon>
        <taxon>Fulvivirgaceae</taxon>
        <taxon>Fulvivirga</taxon>
    </lineage>
</organism>
<evidence type="ECO:0000313" key="2">
    <source>
        <dbReference type="Proteomes" id="UP000614216"/>
    </source>
</evidence>
<keyword evidence="2" id="KW-1185">Reference proteome</keyword>
<reference evidence="1" key="1">
    <citation type="submission" date="2021-01" db="EMBL/GenBank/DDBJ databases">
        <title>Fulvivirga kasyanovii gen. nov., sp nov., a novel member of the phylum Bacteroidetes isolated from seawater in a mussel farm.</title>
        <authorList>
            <person name="Zhao L.-H."/>
            <person name="Wang Z.-J."/>
        </authorList>
    </citation>
    <scope>NUCLEOTIDE SEQUENCE</scope>
    <source>
        <strain evidence="1">29W222</strain>
    </source>
</reference>
<sequence>MAKTNRYLYNGLTIESGGIVKQADGTVLGKLDNNDVYNPGELKVKGEHS</sequence>
<dbReference type="AlphaFoldDB" id="A0A937KE22"/>
<gene>
    <name evidence="1" type="ORF">JMN32_22450</name>
</gene>
<dbReference type="EMBL" id="JAEUGD010000066">
    <property type="protein sequence ID" value="MBL6449089.1"/>
    <property type="molecule type" value="Genomic_DNA"/>
</dbReference>
<dbReference type="Proteomes" id="UP000614216">
    <property type="component" value="Unassembled WGS sequence"/>
</dbReference>
<dbReference type="RefSeq" id="WP_202858619.1">
    <property type="nucleotide sequence ID" value="NZ_JAEUGD010000066.1"/>
</dbReference>
<proteinExistence type="predicted"/>
<accession>A0A937KE22</accession>
<protein>
    <submittedName>
        <fullName evidence="1">Uncharacterized protein</fullName>
    </submittedName>
</protein>
<comment type="caution">
    <text evidence="1">The sequence shown here is derived from an EMBL/GenBank/DDBJ whole genome shotgun (WGS) entry which is preliminary data.</text>
</comment>
<name>A0A937KE22_9BACT</name>
<evidence type="ECO:0000313" key="1">
    <source>
        <dbReference type="EMBL" id="MBL6449089.1"/>
    </source>
</evidence>